<protein>
    <recommendedName>
        <fullName evidence="5">Osteopetrosis-associated transmembrane protein 1</fullName>
    </recommendedName>
</protein>
<keyword evidence="1" id="KW-0472">Membrane</keyword>
<evidence type="ECO:0008006" key="5">
    <source>
        <dbReference type="Google" id="ProtNLM"/>
    </source>
</evidence>
<keyword evidence="1" id="KW-0812">Transmembrane</keyword>
<dbReference type="AlphaFoldDB" id="A0AAW1U829"/>
<name>A0AAW1U829_9CUCU</name>
<dbReference type="Pfam" id="PF09777">
    <property type="entry name" value="OSTMP1"/>
    <property type="match status" value="1"/>
</dbReference>
<feature type="chain" id="PRO_5043620899" description="Osteopetrosis-associated transmembrane protein 1" evidence="2">
    <location>
        <begin position="21"/>
        <end position="262"/>
    </location>
</feature>
<reference evidence="3 4" key="1">
    <citation type="submission" date="2023-03" db="EMBL/GenBank/DDBJ databases">
        <title>Genome insight into feeding habits of ladybird beetles.</title>
        <authorList>
            <person name="Li H.-S."/>
            <person name="Huang Y.-H."/>
            <person name="Pang H."/>
        </authorList>
    </citation>
    <scope>NUCLEOTIDE SEQUENCE [LARGE SCALE GENOMIC DNA]</scope>
    <source>
        <strain evidence="3">SYSU_2023b</strain>
        <tissue evidence="3">Whole body</tissue>
    </source>
</reference>
<evidence type="ECO:0000313" key="3">
    <source>
        <dbReference type="EMBL" id="KAK9879776.1"/>
    </source>
</evidence>
<dbReference type="InterPro" id="IPR019172">
    <property type="entry name" value="Osteopetrosis-assoc_TM_1"/>
</dbReference>
<sequence length="262" mass="30407">MGNRIIYVALWIIQIMSVMSLSGDENCDEALNAFATVSAAYTSCAIANSRPITYCENCVEIFIDVLNSYRNLSIISEGNSKCIDNFVNLDRLQIIETIYRNSYILWNRAKCNECFQFENSTLTTKISKETSQFHEYYEDFVKCFKLTNSSNLCPVCLEKYTTLNNYYTSISNENEKIGVCMDIVDIMNTTRRNWSKSCCKYRKHSEHIFLVTTLLIFVVTAIFYLLTCYFGEKKIPYILQQSRFAESLNHVHRSLERNSEVT</sequence>
<dbReference type="Proteomes" id="UP001431783">
    <property type="component" value="Unassembled WGS sequence"/>
</dbReference>
<dbReference type="GO" id="GO:0005829">
    <property type="term" value="C:cytosol"/>
    <property type="evidence" value="ECO:0007669"/>
    <property type="project" value="TreeGrafter"/>
</dbReference>
<keyword evidence="4" id="KW-1185">Reference proteome</keyword>
<dbReference type="PANTHER" id="PTHR15644">
    <property type="entry name" value="OSTEOPETROSIS ASSOCIATED TRANSMEMBRANE PROTEIN 1"/>
    <property type="match status" value="1"/>
</dbReference>
<feature type="transmembrane region" description="Helical" evidence="1">
    <location>
        <begin position="208"/>
        <end position="230"/>
    </location>
</feature>
<organism evidence="3 4">
    <name type="scientific">Henosepilachna vigintioctopunctata</name>
    <dbReference type="NCBI Taxonomy" id="420089"/>
    <lineage>
        <taxon>Eukaryota</taxon>
        <taxon>Metazoa</taxon>
        <taxon>Ecdysozoa</taxon>
        <taxon>Arthropoda</taxon>
        <taxon>Hexapoda</taxon>
        <taxon>Insecta</taxon>
        <taxon>Pterygota</taxon>
        <taxon>Neoptera</taxon>
        <taxon>Endopterygota</taxon>
        <taxon>Coleoptera</taxon>
        <taxon>Polyphaga</taxon>
        <taxon>Cucujiformia</taxon>
        <taxon>Coccinelloidea</taxon>
        <taxon>Coccinellidae</taxon>
        <taxon>Epilachninae</taxon>
        <taxon>Epilachnini</taxon>
        <taxon>Henosepilachna</taxon>
    </lineage>
</organism>
<dbReference type="PANTHER" id="PTHR15644:SF2">
    <property type="entry name" value="OSTEOPETROSIS-ASSOCIATED TRANSMEMBRANE PROTEIN 1"/>
    <property type="match status" value="1"/>
</dbReference>
<proteinExistence type="predicted"/>
<accession>A0AAW1U829</accession>
<evidence type="ECO:0000256" key="1">
    <source>
        <dbReference type="SAM" id="Phobius"/>
    </source>
</evidence>
<dbReference type="EMBL" id="JARQZJ010000062">
    <property type="protein sequence ID" value="KAK9879776.1"/>
    <property type="molecule type" value="Genomic_DNA"/>
</dbReference>
<keyword evidence="1" id="KW-1133">Transmembrane helix</keyword>
<feature type="signal peptide" evidence="2">
    <location>
        <begin position="1"/>
        <end position="20"/>
    </location>
</feature>
<keyword evidence="2" id="KW-0732">Signal</keyword>
<evidence type="ECO:0000313" key="4">
    <source>
        <dbReference type="Proteomes" id="UP001431783"/>
    </source>
</evidence>
<evidence type="ECO:0000256" key="2">
    <source>
        <dbReference type="SAM" id="SignalP"/>
    </source>
</evidence>
<comment type="caution">
    <text evidence="3">The sequence shown here is derived from an EMBL/GenBank/DDBJ whole genome shotgun (WGS) entry which is preliminary data.</text>
</comment>
<gene>
    <name evidence="3" type="ORF">WA026_006841</name>
</gene>